<evidence type="ECO:0000256" key="7">
    <source>
        <dbReference type="ARBA" id="ARBA00023163"/>
    </source>
</evidence>
<dbReference type="InterPro" id="IPR059161">
    <property type="entry name" value="Znf-C2H2_STOP1/2_3rd"/>
</dbReference>
<evidence type="ECO:0000259" key="10">
    <source>
        <dbReference type="Pfam" id="PF23115"/>
    </source>
</evidence>
<evidence type="ECO:0000313" key="11">
    <source>
        <dbReference type="EMBL" id="KAK8970827.1"/>
    </source>
</evidence>
<dbReference type="Pfam" id="PF23115">
    <property type="entry name" value="zf-C2H2_STOP2_3rd"/>
    <property type="match status" value="1"/>
</dbReference>
<keyword evidence="7" id="KW-0804">Transcription</keyword>
<evidence type="ECO:0000256" key="1">
    <source>
        <dbReference type="ARBA" id="ARBA00004123"/>
    </source>
</evidence>
<sequence length="196" mass="22236">MMMMMKRRRRRANLKRRRAGFGFLHRLKFLQEGCSSAALFAASPSIGTTTCRCICGGHGSEYRKGPESLKGAQPISMLKLPCYCCSNIGCNNHINHPRPKPLKDLRTLQIHYCKRKHGAKQPFACIRCRKPFAVRGDWRTHENNCGRLSLCSCGSDFKHKRSLTGKKYSCPSENMHAQSQNVHWARPPENAHPIGK</sequence>
<keyword evidence="3" id="KW-0677">Repeat</keyword>
<keyword evidence="6" id="KW-0805">Transcription regulation</keyword>
<organism evidence="11 12">
    <name type="scientific">Platanthera guangdongensis</name>
    <dbReference type="NCBI Taxonomy" id="2320717"/>
    <lineage>
        <taxon>Eukaryota</taxon>
        <taxon>Viridiplantae</taxon>
        <taxon>Streptophyta</taxon>
        <taxon>Embryophyta</taxon>
        <taxon>Tracheophyta</taxon>
        <taxon>Spermatophyta</taxon>
        <taxon>Magnoliopsida</taxon>
        <taxon>Liliopsida</taxon>
        <taxon>Asparagales</taxon>
        <taxon>Orchidaceae</taxon>
        <taxon>Orchidoideae</taxon>
        <taxon>Orchideae</taxon>
        <taxon>Orchidinae</taxon>
        <taxon>Platanthera</taxon>
    </lineage>
</organism>
<evidence type="ECO:0000256" key="5">
    <source>
        <dbReference type="ARBA" id="ARBA00022833"/>
    </source>
</evidence>
<protein>
    <submittedName>
        <fullName evidence="11">Protein TRANSPARENT TESTA 1</fullName>
    </submittedName>
</protein>
<comment type="caution">
    <text evidence="11">The sequence shown here is derived from an EMBL/GenBank/DDBJ whole genome shotgun (WGS) entry which is preliminary data.</text>
</comment>
<evidence type="ECO:0000313" key="12">
    <source>
        <dbReference type="Proteomes" id="UP001412067"/>
    </source>
</evidence>
<dbReference type="Proteomes" id="UP001412067">
    <property type="component" value="Unassembled WGS sequence"/>
</dbReference>
<dbReference type="EMBL" id="JBBWWR010000001">
    <property type="protein sequence ID" value="KAK8970827.1"/>
    <property type="molecule type" value="Genomic_DNA"/>
</dbReference>
<keyword evidence="5" id="KW-0862">Zinc</keyword>
<evidence type="ECO:0000256" key="4">
    <source>
        <dbReference type="ARBA" id="ARBA00022771"/>
    </source>
</evidence>
<evidence type="ECO:0000256" key="3">
    <source>
        <dbReference type="ARBA" id="ARBA00022737"/>
    </source>
</evidence>
<keyword evidence="4" id="KW-0863">Zinc-finger</keyword>
<gene>
    <name evidence="11" type="primary">TT1</name>
    <name evidence="11" type="ORF">KSP40_PGU015352</name>
</gene>
<dbReference type="InterPro" id="IPR055187">
    <property type="entry name" value="C2CH-3rd_BIRD-IDD"/>
</dbReference>
<dbReference type="PANTHER" id="PTHR45878:SF1">
    <property type="entry name" value="ZINC FINGER PROTEIN WIP2"/>
    <property type="match status" value="1"/>
</dbReference>
<comment type="subcellular location">
    <subcellularLocation>
        <location evidence="1">Nucleus</location>
    </subcellularLocation>
</comment>
<keyword evidence="8" id="KW-0539">Nucleus</keyword>
<accession>A0ABR2N3W1</accession>
<keyword evidence="12" id="KW-1185">Reference proteome</keyword>
<proteinExistence type="predicted"/>
<name>A0ABR2N3W1_9ASPA</name>
<dbReference type="PANTHER" id="PTHR45878">
    <property type="entry name" value="ZINC FINGER PROTEIN WIP2"/>
    <property type="match status" value="1"/>
</dbReference>
<evidence type="ECO:0000256" key="2">
    <source>
        <dbReference type="ARBA" id="ARBA00022723"/>
    </source>
</evidence>
<feature type="domain" description="BIRD-IDD transcription factor third C2HC zinc finger" evidence="9">
    <location>
        <begin position="122"/>
        <end position="146"/>
    </location>
</feature>
<keyword evidence="2" id="KW-0479">Metal-binding</keyword>
<evidence type="ECO:0000259" key="9">
    <source>
        <dbReference type="Pfam" id="PF22995"/>
    </source>
</evidence>
<evidence type="ECO:0000256" key="8">
    <source>
        <dbReference type="ARBA" id="ARBA00023242"/>
    </source>
</evidence>
<feature type="domain" description="STOP2/WIP2-like C2H2-type zinc finger" evidence="10">
    <location>
        <begin position="82"/>
        <end position="118"/>
    </location>
</feature>
<reference evidence="11 12" key="1">
    <citation type="journal article" date="2022" name="Nat. Plants">
        <title>Genomes of leafy and leafless Platanthera orchids illuminate the evolution of mycoheterotrophy.</title>
        <authorList>
            <person name="Li M.H."/>
            <person name="Liu K.W."/>
            <person name="Li Z."/>
            <person name="Lu H.C."/>
            <person name="Ye Q.L."/>
            <person name="Zhang D."/>
            <person name="Wang J.Y."/>
            <person name="Li Y.F."/>
            <person name="Zhong Z.M."/>
            <person name="Liu X."/>
            <person name="Yu X."/>
            <person name="Liu D.K."/>
            <person name="Tu X.D."/>
            <person name="Liu B."/>
            <person name="Hao Y."/>
            <person name="Liao X.Y."/>
            <person name="Jiang Y.T."/>
            <person name="Sun W.H."/>
            <person name="Chen J."/>
            <person name="Chen Y.Q."/>
            <person name="Ai Y."/>
            <person name="Zhai J.W."/>
            <person name="Wu S.S."/>
            <person name="Zhou Z."/>
            <person name="Hsiao Y.Y."/>
            <person name="Wu W.L."/>
            <person name="Chen Y.Y."/>
            <person name="Lin Y.F."/>
            <person name="Hsu J.L."/>
            <person name="Li C.Y."/>
            <person name="Wang Z.W."/>
            <person name="Zhao X."/>
            <person name="Zhong W.Y."/>
            <person name="Ma X.K."/>
            <person name="Ma L."/>
            <person name="Huang J."/>
            <person name="Chen G.Z."/>
            <person name="Huang M.Z."/>
            <person name="Huang L."/>
            <person name="Peng D.H."/>
            <person name="Luo Y.B."/>
            <person name="Zou S.Q."/>
            <person name="Chen S.P."/>
            <person name="Lan S."/>
            <person name="Tsai W.C."/>
            <person name="Van de Peer Y."/>
            <person name="Liu Z.J."/>
        </authorList>
    </citation>
    <scope>NUCLEOTIDE SEQUENCE [LARGE SCALE GENOMIC DNA]</scope>
    <source>
        <strain evidence="11">Lor288</strain>
    </source>
</reference>
<dbReference type="Pfam" id="PF22995">
    <property type="entry name" value="C2CH-3rd_BIRD-IDD"/>
    <property type="match status" value="1"/>
</dbReference>
<dbReference type="InterPro" id="IPR043584">
    <property type="entry name" value="WIP1/2/3/4/5/6"/>
</dbReference>
<evidence type="ECO:0000256" key="6">
    <source>
        <dbReference type="ARBA" id="ARBA00023015"/>
    </source>
</evidence>